<dbReference type="InterPro" id="IPR036770">
    <property type="entry name" value="Ankyrin_rpt-contain_sf"/>
</dbReference>
<dbReference type="VEuPathDB" id="CryptoDB:Vbra_7626"/>
<protein>
    <submittedName>
        <fullName evidence="4">Uncharacterized protein</fullName>
    </submittedName>
</protein>
<dbReference type="PANTHER" id="PTHR24123">
    <property type="entry name" value="ANKYRIN REPEAT-CONTAINING"/>
    <property type="match status" value="1"/>
</dbReference>
<dbReference type="PANTHER" id="PTHR24123:SF33">
    <property type="entry name" value="PROTEIN HOS4"/>
    <property type="match status" value="1"/>
</dbReference>
<dbReference type="InterPro" id="IPR051165">
    <property type="entry name" value="Multifunctional_ANK_Repeat"/>
</dbReference>
<dbReference type="SUPFAM" id="SSF48403">
    <property type="entry name" value="Ankyrin repeat"/>
    <property type="match status" value="3"/>
</dbReference>
<dbReference type="PROSITE" id="PS50297">
    <property type="entry name" value="ANK_REP_REGION"/>
    <property type="match status" value="4"/>
</dbReference>
<dbReference type="AlphaFoldDB" id="A0A0G4EIX0"/>
<dbReference type="OMA" id="SPLTMMQ"/>
<dbReference type="OrthoDB" id="20872at2759"/>
<dbReference type="PROSITE" id="PS50088">
    <property type="entry name" value="ANK_REPEAT"/>
    <property type="match status" value="5"/>
</dbReference>
<sequence>MASPGGKLSLRVRNNALSRAHVRVVEARERKMVEQEIEKATEKDEKMTLGGGVKAEIGGLEIGLEANRGKETCEKTEEKSFVCIQYGKLKESRDWTTIDPGEEAVLSSFDSPYISIFIEDSRFQLLNQLIHPEEHQYAIALRRANPPYVSLLTDTLEVANIEAKQKPFRLNNLTTKLVLTVVETMARGTSVALQEKVSREPHEEADPSQLWIRQIDTFCPKGAFRLVPKAFPDQTLAVSPLMDNKLVLNVPTAKTDCKDCKGEAKYEQWTMVATETQDIVQPTTEGGWCSLFCCQPCRDQLPVSTDMESGQGTEERRGSSKFDEETVTIKCVGLPDHMMSVQTAGKGSGLMMAKKHESVPMEALWRCSQPIVAEKGQDVLPVATEEMTLFEACAQGNRDAVMRVISVNGVECLQETDEEGFTALHYAAQNGHVDIVKEIVAQGGTDLIKKKTIVQYDSTAFHDAAGYDQLDVMRAIYAFKGKPLLECVEEGPAGRFPIHMAAGKSDVAVVNQLLAWGGTKELEKRNKNNDTPFILAAMGGHVDMMEAMYAKGGKPLLEQGNKNDDTPFILAACCGHLDALRAMYAKGGKPLLQQKGKGLGYAIHAASWKGHLDVVKQLIEWGGKAELDKRWHKNGWGTLPIHEAALSGDLATFNYLIDVGGIQQIDKRDYVGSSTFLWAARGGSIDILKTIRDRLGPEVIKEKEVCSRLSALHHAAEKGHAPAVWQLLEWESAEEIDKRDSTSYTPFILGALKGHPIVMKVLYEKAGARLLEQTEEEGLFAIHIAADRGYVDVINQLLEWGGIKELEKRRDDSSTPFLQAALAGQVEAARAMYAKGGKPLLEQKGQLGQFPIHKAAAGGTLRAGKPGHVAVVRQLLEWGGLGELEKRDEDDDTPFILAARGEHVAVMEALYAKGGKPLLEQRNKNDDTPFILAAIPGHLDALRAIYAKGGKPLLEQKGQFGRFPIHAAAVGTTDPTKADTPGRVAVVRQLLDWGGDGELEKRVEDDDTPFILAAWSGYVDVMEAMYTKFGYFAIHYAAEKGHVAAVNKLIAWGGLGELERRTKLDRTPLHIAALCGQLDVTRLMYAKGEKKLLEQQGDGGKYPIHYAAQNGHVAALNQLIEWDDENALDRRTQVGAYPIHAAGAGVLGVDGDSPGHVAVVKQLVQRGGRAELNKCTAGGATPFHTAAVNGRIEIMKAMYAAGGKALLSARTSEGLLPIHRAAGEEDVSDGHIAVVKQLIEWGGVKQLKEKTNAGKTPLDMAQSDEMRTLLKSYK</sequence>
<dbReference type="Proteomes" id="UP000041254">
    <property type="component" value="Unassembled WGS sequence"/>
</dbReference>
<name>A0A0G4EIX0_VITBC</name>
<dbReference type="EMBL" id="CDMY01000243">
    <property type="protein sequence ID" value="CEL96646.1"/>
    <property type="molecule type" value="Genomic_DNA"/>
</dbReference>
<dbReference type="InterPro" id="IPR002110">
    <property type="entry name" value="Ankyrin_rpt"/>
</dbReference>
<evidence type="ECO:0000313" key="4">
    <source>
        <dbReference type="EMBL" id="CEL96646.1"/>
    </source>
</evidence>
<dbReference type="STRING" id="1169540.A0A0G4EIX0"/>
<feature type="repeat" description="ANK" evidence="3">
    <location>
        <begin position="777"/>
        <end position="801"/>
    </location>
</feature>
<dbReference type="PhylomeDB" id="A0A0G4EIX0"/>
<accession>A0A0G4EIX0</accession>
<keyword evidence="5" id="KW-1185">Reference proteome</keyword>
<keyword evidence="1" id="KW-0677">Repeat</keyword>
<evidence type="ECO:0000256" key="3">
    <source>
        <dbReference type="PROSITE-ProRule" id="PRU00023"/>
    </source>
</evidence>
<dbReference type="SMART" id="SM00248">
    <property type="entry name" value="ANK"/>
    <property type="match status" value="20"/>
</dbReference>
<dbReference type="Pfam" id="PF12796">
    <property type="entry name" value="Ank_2"/>
    <property type="match status" value="5"/>
</dbReference>
<reference evidence="4 5" key="1">
    <citation type="submission" date="2014-11" db="EMBL/GenBank/DDBJ databases">
        <authorList>
            <person name="Zhu J."/>
            <person name="Qi W."/>
            <person name="Song R."/>
        </authorList>
    </citation>
    <scope>NUCLEOTIDE SEQUENCE [LARGE SCALE GENOMIC DNA]</scope>
</reference>
<evidence type="ECO:0000313" key="5">
    <source>
        <dbReference type="Proteomes" id="UP000041254"/>
    </source>
</evidence>
<keyword evidence="2 3" id="KW-0040">ANK repeat</keyword>
<feature type="repeat" description="ANK" evidence="3">
    <location>
        <begin position="1064"/>
        <end position="1088"/>
    </location>
</feature>
<evidence type="ECO:0000256" key="2">
    <source>
        <dbReference type="ARBA" id="ARBA00023043"/>
    </source>
</evidence>
<feature type="repeat" description="ANK" evidence="3">
    <location>
        <begin position="1178"/>
        <end position="1210"/>
    </location>
</feature>
<evidence type="ECO:0000256" key="1">
    <source>
        <dbReference type="ARBA" id="ARBA00022737"/>
    </source>
</evidence>
<dbReference type="Gene3D" id="1.25.40.20">
    <property type="entry name" value="Ankyrin repeat-containing domain"/>
    <property type="match status" value="5"/>
</dbReference>
<organism evidence="4 5">
    <name type="scientific">Vitrella brassicaformis (strain CCMP3155)</name>
    <dbReference type="NCBI Taxonomy" id="1169540"/>
    <lineage>
        <taxon>Eukaryota</taxon>
        <taxon>Sar</taxon>
        <taxon>Alveolata</taxon>
        <taxon>Colpodellida</taxon>
        <taxon>Vitrellaceae</taxon>
        <taxon>Vitrella</taxon>
    </lineage>
</organism>
<proteinExistence type="predicted"/>
<gene>
    <name evidence="4" type="ORF">Vbra_7626</name>
</gene>
<dbReference type="InParanoid" id="A0A0G4EIX0"/>
<feature type="repeat" description="ANK" evidence="3">
    <location>
        <begin position="419"/>
        <end position="443"/>
    </location>
</feature>
<feature type="repeat" description="ANK" evidence="3">
    <location>
        <begin position="493"/>
        <end position="525"/>
    </location>
</feature>